<dbReference type="RefSeq" id="WP_311705319.1">
    <property type="nucleotide sequence ID" value="NZ_JAVREL010000008.1"/>
</dbReference>
<feature type="transmembrane region" description="Helical" evidence="7">
    <location>
        <begin position="32"/>
        <end position="58"/>
    </location>
</feature>
<dbReference type="CDD" id="cd06261">
    <property type="entry name" value="TM_PBP2"/>
    <property type="match status" value="1"/>
</dbReference>
<organism evidence="9 10">
    <name type="scientific">Streptomyces litchfieldiae</name>
    <dbReference type="NCBI Taxonomy" id="3075543"/>
    <lineage>
        <taxon>Bacteria</taxon>
        <taxon>Bacillati</taxon>
        <taxon>Actinomycetota</taxon>
        <taxon>Actinomycetes</taxon>
        <taxon>Kitasatosporales</taxon>
        <taxon>Streptomycetaceae</taxon>
        <taxon>Streptomyces</taxon>
    </lineage>
</organism>
<sequence>MSTLTRRAAATRATPTRFDTALAWSPRPGPGLVLRILLCALALFVFAAPFLIIITGAFSEHAQASRLSLLPTETTLQNFSVASDRGIWEYFANSLVIAGGGLLLQMTVSVLAAYALARRRFRGRALVMGLFLLTMMLPEEIIAVPLSVVLGDLPVLGLDLKGTVFGVILPVGAWGFSVLVMTEFMKEVPTEIEESARLDGVGEFRMLWQIVLPLCRPALGVIGIFGYLMIWDQYLLPIIAANSPDDYTLTVALSILRADVEVGSGVVLAGALVALVPSLIVYFCLQGSLVRGITAGATKG</sequence>
<evidence type="ECO:0000256" key="4">
    <source>
        <dbReference type="ARBA" id="ARBA00022692"/>
    </source>
</evidence>
<evidence type="ECO:0000256" key="3">
    <source>
        <dbReference type="ARBA" id="ARBA00022475"/>
    </source>
</evidence>
<dbReference type="Gene3D" id="1.10.3720.10">
    <property type="entry name" value="MetI-like"/>
    <property type="match status" value="1"/>
</dbReference>
<evidence type="ECO:0000256" key="1">
    <source>
        <dbReference type="ARBA" id="ARBA00004651"/>
    </source>
</evidence>
<evidence type="ECO:0000259" key="8">
    <source>
        <dbReference type="PROSITE" id="PS50928"/>
    </source>
</evidence>
<proteinExistence type="inferred from homology"/>
<evidence type="ECO:0000256" key="5">
    <source>
        <dbReference type="ARBA" id="ARBA00022989"/>
    </source>
</evidence>
<reference evidence="10" key="1">
    <citation type="submission" date="2023-07" db="EMBL/GenBank/DDBJ databases">
        <title>30 novel species of actinomycetes from the DSMZ collection.</title>
        <authorList>
            <person name="Nouioui I."/>
        </authorList>
    </citation>
    <scope>NUCLEOTIDE SEQUENCE [LARGE SCALE GENOMIC DNA]</scope>
    <source>
        <strain evidence="10">DSM 44938</strain>
    </source>
</reference>
<keyword evidence="6 7" id="KW-0472">Membrane</keyword>
<feature type="domain" description="ABC transmembrane type-1" evidence="8">
    <location>
        <begin position="91"/>
        <end position="285"/>
    </location>
</feature>
<dbReference type="PROSITE" id="PS50928">
    <property type="entry name" value="ABC_TM1"/>
    <property type="match status" value="1"/>
</dbReference>
<dbReference type="PANTHER" id="PTHR43744">
    <property type="entry name" value="ABC TRANSPORTER PERMEASE PROTEIN MG189-RELATED-RELATED"/>
    <property type="match status" value="1"/>
</dbReference>
<evidence type="ECO:0000256" key="6">
    <source>
        <dbReference type="ARBA" id="ARBA00023136"/>
    </source>
</evidence>
<comment type="similarity">
    <text evidence="7">Belongs to the binding-protein-dependent transport system permease family.</text>
</comment>
<keyword evidence="3" id="KW-1003">Cell membrane</keyword>
<accession>A0ABU2MTL4</accession>
<feature type="transmembrane region" description="Helical" evidence="7">
    <location>
        <begin position="162"/>
        <end position="185"/>
    </location>
</feature>
<feature type="transmembrane region" description="Helical" evidence="7">
    <location>
        <begin position="90"/>
        <end position="114"/>
    </location>
</feature>
<gene>
    <name evidence="9" type="ORF">RM590_16465</name>
</gene>
<keyword evidence="2 7" id="KW-0813">Transport</keyword>
<evidence type="ECO:0000313" key="9">
    <source>
        <dbReference type="EMBL" id="MDT0344198.1"/>
    </source>
</evidence>
<evidence type="ECO:0000313" key="10">
    <source>
        <dbReference type="Proteomes" id="UP001183246"/>
    </source>
</evidence>
<keyword evidence="5 7" id="KW-1133">Transmembrane helix</keyword>
<dbReference type="Proteomes" id="UP001183246">
    <property type="component" value="Unassembled WGS sequence"/>
</dbReference>
<dbReference type="Pfam" id="PF00528">
    <property type="entry name" value="BPD_transp_1"/>
    <property type="match status" value="1"/>
</dbReference>
<feature type="transmembrane region" description="Helical" evidence="7">
    <location>
        <begin position="206"/>
        <end position="230"/>
    </location>
</feature>
<dbReference type="InterPro" id="IPR035906">
    <property type="entry name" value="MetI-like_sf"/>
</dbReference>
<dbReference type="PANTHER" id="PTHR43744:SF3">
    <property type="entry name" value="LACTOSE TRANSPORT SYSTEM PERMEASE PROTEIN LACG"/>
    <property type="match status" value="1"/>
</dbReference>
<dbReference type="InterPro" id="IPR000515">
    <property type="entry name" value="MetI-like"/>
</dbReference>
<evidence type="ECO:0000256" key="2">
    <source>
        <dbReference type="ARBA" id="ARBA00022448"/>
    </source>
</evidence>
<keyword evidence="10" id="KW-1185">Reference proteome</keyword>
<evidence type="ECO:0000256" key="7">
    <source>
        <dbReference type="RuleBase" id="RU363032"/>
    </source>
</evidence>
<dbReference type="SUPFAM" id="SSF161098">
    <property type="entry name" value="MetI-like"/>
    <property type="match status" value="1"/>
</dbReference>
<name>A0ABU2MTL4_9ACTN</name>
<feature type="transmembrane region" description="Helical" evidence="7">
    <location>
        <begin position="126"/>
        <end position="150"/>
    </location>
</feature>
<keyword evidence="4 7" id="KW-0812">Transmembrane</keyword>
<comment type="caution">
    <text evidence="9">The sequence shown here is derived from an EMBL/GenBank/DDBJ whole genome shotgun (WGS) entry which is preliminary data.</text>
</comment>
<feature type="transmembrane region" description="Helical" evidence="7">
    <location>
        <begin position="266"/>
        <end position="285"/>
    </location>
</feature>
<protein>
    <submittedName>
        <fullName evidence="9">Carbohydrate ABC transporter permease</fullName>
    </submittedName>
</protein>
<dbReference type="EMBL" id="JAVREL010000008">
    <property type="protein sequence ID" value="MDT0344198.1"/>
    <property type="molecule type" value="Genomic_DNA"/>
</dbReference>
<comment type="subcellular location">
    <subcellularLocation>
        <location evidence="1 7">Cell membrane</location>
        <topology evidence="1 7">Multi-pass membrane protein</topology>
    </subcellularLocation>
</comment>